<dbReference type="InterPro" id="IPR029058">
    <property type="entry name" value="AB_hydrolase_fold"/>
</dbReference>
<dbReference type="EMBL" id="CAIF01000015">
    <property type="protein sequence ID" value="CCH41285.1"/>
    <property type="molecule type" value="Genomic_DNA"/>
</dbReference>
<keyword evidence="3 5" id="KW-0378">Hydrolase</keyword>
<evidence type="ECO:0000313" key="6">
    <source>
        <dbReference type="Proteomes" id="UP000009328"/>
    </source>
</evidence>
<dbReference type="Gene3D" id="3.40.50.1820">
    <property type="entry name" value="alpha/beta hydrolase"/>
    <property type="match status" value="1"/>
</dbReference>
<accession>K0K8X3</accession>
<comment type="caution">
    <text evidence="5">The sequence shown here is derived from an EMBL/GenBank/DDBJ whole genome shotgun (WGS) entry which is preliminary data.</text>
</comment>
<dbReference type="GO" id="GO:0004806">
    <property type="term" value="F:triacylglycerol lipase activity"/>
    <property type="evidence" value="ECO:0007669"/>
    <property type="project" value="UniProtKB-EC"/>
</dbReference>
<keyword evidence="2" id="KW-0732">Signal</keyword>
<dbReference type="HOGENOM" id="CLU_032957_3_1_1"/>
<dbReference type="SUPFAM" id="SSF53474">
    <property type="entry name" value="alpha/beta-Hydrolases"/>
    <property type="match status" value="1"/>
</dbReference>
<protein>
    <recommendedName>
        <fullName evidence="1">triacylglycerol lipase</fullName>
        <ecNumber evidence="1">3.1.1.3</ecNumber>
    </recommendedName>
</protein>
<evidence type="ECO:0000256" key="2">
    <source>
        <dbReference type="ARBA" id="ARBA00022729"/>
    </source>
</evidence>
<dbReference type="eggNOG" id="KOG4569">
    <property type="taxonomic scope" value="Eukaryota"/>
</dbReference>
<dbReference type="InterPro" id="IPR002921">
    <property type="entry name" value="Fungal_lipase-type"/>
</dbReference>
<proteinExistence type="predicted"/>
<name>K0K8X3_WICCF</name>
<dbReference type="InterPro" id="IPR051299">
    <property type="entry name" value="AB_hydrolase_lip/est"/>
</dbReference>
<evidence type="ECO:0000256" key="1">
    <source>
        <dbReference type="ARBA" id="ARBA00013279"/>
    </source>
</evidence>
<dbReference type="PANTHER" id="PTHR46640:SF1">
    <property type="entry name" value="FUNGAL LIPASE-LIKE DOMAIN-CONTAINING PROTEIN-RELATED"/>
    <property type="match status" value="1"/>
</dbReference>
<dbReference type="PANTHER" id="PTHR46640">
    <property type="entry name" value="TRIACYLGLYCEROL LIPASE, PUTATIVE (AFU_ORTHOLOGUE AFUA_6G06510)-RELATED"/>
    <property type="match status" value="1"/>
</dbReference>
<dbReference type="InParanoid" id="K0K8X3"/>
<gene>
    <name evidence="5" type="ORF">BN7_822</name>
</gene>
<dbReference type="CDD" id="cd00519">
    <property type="entry name" value="Lipase_3"/>
    <property type="match status" value="1"/>
</dbReference>
<dbReference type="GO" id="GO:0006629">
    <property type="term" value="P:lipid metabolic process"/>
    <property type="evidence" value="ECO:0007669"/>
    <property type="project" value="InterPro"/>
</dbReference>
<feature type="domain" description="Fungal lipase-type" evidence="4">
    <location>
        <begin position="92"/>
        <end position="236"/>
    </location>
</feature>
<dbReference type="Pfam" id="PF01764">
    <property type="entry name" value="Lipase_3"/>
    <property type="match status" value="1"/>
</dbReference>
<sequence>MAKETIPQDLYDDLTAYANLMDIAYCISPISKIESPFQCNNNCSSFPNMQIVQQWTSDDFNLGPFIPIDYTMPYNFKTTGYIAIDHEMKIIVLGLRGTRSFKDTLIDINSDMINIYDVCIGCKIHRGFYKSFGKTWDNIGYNLKTLIQGNPGYRIIINGHSLGGVIGILLGVEILKFEDNLLCITMGQPMIGNKFLASFINQVFNLDENKFIPEHQGAKLIRVTHKNDPIVKLPLNNDGFYIKNEYKHCSNEIFINEEQNFGNLPSRENIWFCQGWNDLDCSYGMSLTNDNSEHLNYFRTMGKCGI</sequence>
<dbReference type="Proteomes" id="UP000009328">
    <property type="component" value="Unassembled WGS sequence"/>
</dbReference>
<evidence type="ECO:0000259" key="4">
    <source>
        <dbReference type="Pfam" id="PF01764"/>
    </source>
</evidence>
<dbReference type="STRING" id="1206466.K0K8X3"/>
<organism evidence="5 6">
    <name type="scientific">Wickerhamomyces ciferrii (strain ATCC 14091 / BCRC 22168 / CBS 111 / JCM 3599 / NBRC 0793 / NRRL Y-1031 F-60-10)</name>
    <name type="common">Yeast</name>
    <name type="synonym">Pichia ciferrii</name>
    <dbReference type="NCBI Taxonomy" id="1206466"/>
    <lineage>
        <taxon>Eukaryota</taxon>
        <taxon>Fungi</taxon>
        <taxon>Dikarya</taxon>
        <taxon>Ascomycota</taxon>
        <taxon>Saccharomycotina</taxon>
        <taxon>Saccharomycetes</taxon>
        <taxon>Phaffomycetales</taxon>
        <taxon>Wickerhamomycetaceae</taxon>
        <taxon>Wickerhamomyces</taxon>
    </lineage>
</organism>
<dbReference type="EC" id="3.1.1.3" evidence="1"/>
<evidence type="ECO:0000256" key="3">
    <source>
        <dbReference type="ARBA" id="ARBA00022801"/>
    </source>
</evidence>
<dbReference type="AlphaFoldDB" id="K0K8X3"/>
<keyword evidence="6" id="KW-1185">Reference proteome</keyword>
<evidence type="ECO:0000313" key="5">
    <source>
        <dbReference type="EMBL" id="CCH41285.1"/>
    </source>
</evidence>
<reference evidence="5 6" key="1">
    <citation type="journal article" date="2012" name="Eukaryot. Cell">
        <title>Draft genome sequence of Wickerhamomyces ciferrii NRRL Y-1031 F-60-10.</title>
        <authorList>
            <person name="Schneider J."/>
            <person name="Andrea H."/>
            <person name="Blom J."/>
            <person name="Jaenicke S."/>
            <person name="Ruckert C."/>
            <person name="Schorsch C."/>
            <person name="Szczepanowski R."/>
            <person name="Farwick M."/>
            <person name="Goesmann A."/>
            <person name="Puhler A."/>
            <person name="Schaffer S."/>
            <person name="Tauch A."/>
            <person name="Kohler T."/>
            <person name="Brinkrolf K."/>
        </authorList>
    </citation>
    <scope>NUCLEOTIDE SEQUENCE [LARGE SCALE GENOMIC DNA]</scope>
    <source>
        <strain evidence="6">ATCC 14091 / BCRC 22168 / CBS 111 / JCM 3599 / NBRC 0793 / NRRL Y-1031 F-60-10</strain>
    </source>
</reference>